<dbReference type="Proteomes" id="UP000078343">
    <property type="component" value="Unassembled WGS sequence"/>
</dbReference>
<keyword evidence="3" id="KW-1185">Reference proteome</keyword>
<dbReference type="InterPro" id="IPR052718">
    <property type="entry name" value="NmrA-type_oxidoreductase"/>
</dbReference>
<dbReference type="AlphaFoldDB" id="A0A178Z734"/>
<dbReference type="PANTHER" id="PTHR47129">
    <property type="entry name" value="QUINONE OXIDOREDUCTASE 2"/>
    <property type="match status" value="1"/>
</dbReference>
<dbReference type="PANTHER" id="PTHR47129:SF1">
    <property type="entry name" value="NMRA-LIKE DOMAIN-CONTAINING PROTEIN"/>
    <property type="match status" value="1"/>
</dbReference>
<dbReference type="OrthoDB" id="419598at2759"/>
<dbReference type="STRING" id="1367422.A0A178Z734"/>
<dbReference type="SUPFAM" id="SSF51735">
    <property type="entry name" value="NAD(P)-binding Rossmann-fold domains"/>
    <property type="match status" value="1"/>
</dbReference>
<evidence type="ECO:0000313" key="2">
    <source>
        <dbReference type="EMBL" id="OAP55512.1"/>
    </source>
</evidence>
<evidence type="ECO:0000313" key="3">
    <source>
        <dbReference type="Proteomes" id="UP000078343"/>
    </source>
</evidence>
<dbReference type="Gene3D" id="3.40.50.720">
    <property type="entry name" value="NAD(P)-binding Rossmann-like Domain"/>
    <property type="match status" value="1"/>
</dbReference>
<dbReference type="InterPro" id="IPR036291">
    <property type="entry name" value="NAD(P)-bd_dom_sf"/>
</dbReference>
<dbReference type="Gene3D" id="3.90.25.10">
    <property type="entry name" value="UDP-galactose 4-epimerase, domain 1"/>
    <property type="match status" value="1"/>
</dbReference>
<dbReference type="EMBL" id="LVYI01000011">
    <property type="protein sequence ID" value="OAP55512.1"/>
    <property type="molecule type" value="Genomic_DNA"/>
</dbReference>
<gene>
    <name evidence="2" type="ORF">AYL99_10485</name>
</gene>
<proteinExistence type="predicted"/>
<dbReference type="RefSeq" id="XP_018688879.1">
    <property type="nucleotide sequence ID" value="XM_018841991.1"/>
</dbReference>
<reference evidence="2 3" key="1">
    <citation type="submission" date="2016-04" db="EMBL/GenBank/DDBJ databases">
        <title>Draft genome of Fonsecaea erecta CBS 125763.</title>
        <authorList>
            <person name="Weiss V.A."/>
            <person name="Vicente V.A."/>
            <person name="Raittz R.T."/>
            <person name="Moreno L.F."/>
            <person name="De Souza E.M."/>
            <person name="Pedrosa F.O."/>
            <person name="Steffens M.B."/>
            <person name="Faoro H."/>
            <person name="Tadra-Sfeir M.Z."/>
            <person name="Najafzadeh M.J."/>
            <person name="Felipe M.S."/>
            <person name="Teixeira M."/>
            <person name="Sun J."/>
            <person name="Xi L."/>
            <person name="Gomes R."/>
            <person name="De Azevedo C.M."/>
            <person name="Salgado C.G."/>
            <person name="Da Silva M.B."/>
            <person name="Nascimento M.F."/>
            <person name="Queiroz-Telles F."/>
            <person name="Attili D.S."/>
            <person name="Gorbushina A."/>
        </authorList>
    </citation>
    <scope>NUCLEOTIDE SEQUENCE [LARGE SCALE GENOMIC DNA]</scope>
    <source>
        <strain evidence="2 3">CBS 125763</strain>
    </source>
</reference>
<dbReference type="GeneID" id="30014653"/>
<protein>
    <recommendedName>
        <fullName evidence="1">NAD(P)-binding domain-containing protein</fullName>
    </recommendedName>
</protein>
<comment type="caution">
    <text evidence="2">The sequence shown here is derived from an EMBL/GenBank/DDBJ whole genome shotgun (WGS) entry which is preliminary data.</text>
</comment>
<evidence type="ECO:0000259" key="1">
    <source>
        <dbReference type="Pfam" id="PF13460"/>
    </source>
</evidence>
<accession>A0A178Z734</accession>
<dbReference type="InterPro" id="IPR016040">
    <property type="entry name" value="NAD(P)-bd_dom"/>
</dbReference>
<sequence>MVRYILTGTSGNLGSRVLHQILEKKLIPDQDLIISSSNPDQVPAIAKEHGIEVRTGNYTDPESLKASFAGGDVLFLVSHGDPGIQRVEYHKNAVETARAVGVTAVIYTSMMFGGETGLDSVIGIQQGHILTAKYLAAQRAAGGIDYVIVREGLYAHVWNFYAGPPTSNVFRKGDTAPIEWVVPNDSSIAWTDIDDLAEGNALILANYTKYLGQTLRLTGPRATPVSEIAKLAERRLGGRKVNLRFVGKDAAVRYHKEHHSVPPERMGWLEDNWAGWFEGLARGEGEVVDPLLGQLLGRPVRGIEEMADEFFTPK</sequence>
<feature type="domain" description="NAD(P)-binding" evidence="1">
    <location>
        <begin position="8"/>
        <end position="152"/>
    </location>
</feature>
<name>A0A178Z734_9EURO</name>
<organism evidence="2 3">
    <name type="scientific">Fonsecaea erecta</name>
    <dbReference type="NCBI Taxonomy" id="1367422"/>
    <lineage>
        <taxon>Eukaryota</taxon>
        <taxon>Fungi</taxon>
        <taxon>Dikarya</taxon>
        <taxon>Ascomycota</taxon>
        <taxon>Pezizomycotina</taxon>
        <taxon>Eurotiomycetes</taxon>
        <taxon>Chaetothyriomycetidae</taxon>
        <taxon>Chaetothyriales</taxon>
        <taxon>Herpotrichiellaceae</taxon>
        <taxon>Fonsecaea</taxon>
    </lineage>
</organism>
<dbReference type="Pfam" id="PF13460">
    <property type="entry name" value="NAD_binding_10"/>
    <property type="match status" value="1"/>
</dbReference>